<reference evidence="3 4" key="1">
    <citation type="submission" date="2014-06" db="EMBL/GenBank/DDBJ databases">
        <title>Saccharopolyspora rectivirgula DSM-43113 Genome sequencing.</title>
        <authorList>
            <person name="Barrera C."/>
            <person name="Millon L."/>
            <person name="Rognon B."/>
            <person name="Zaugg C."/>
            <person name="Monod M."/>
        </authorList>
    </citation>
    <scope>NUCLEOTIDE SEQUENCE [LARGE SCALE GENOMIC DNA]</scope>
    <source>
        <strain evidence="3 4">DSM 43113</strain>
    </source>
</reference>
<evidence type="ECO:0000313" key="4">
    <source>
        <dbReference type="Proteomes" id="UP000031419"/>
    </source>
</evidence>
<evidence type="ECO:0008006" key="5">
    <source>
        <dbReference type="Google" id="ProtNLM"/>
    </source>
</evidence>
<dbReference type="GO" id="GO:0016301">
    <property type="term" value="F:kinase activity"/>
    <property type="evidence" value="ECO:0007669"/>
    <property type="project" value="InterPro"/>
</dbReference>
<organism evidence="3 4">
    <name type="scientific">Saccharopolyspora rectivirgula</name>
    <dbReference type="NCBI Taxonomy" id="28042"/>
    <lineage>
        <taxon>Bacteria</taxon>
        <taxon>Bacillati</taxon>
        <taxon>Actinomycetota</taxon>
        <taxon>Actinomycetes</taxon>
        <taxon>Pseudonocardiales</taxon>
        <taxon>Pseudonocardiaceae</taxon>
        <taxon>Saccharopolyspora</taxon>
    </lineage>
</organism>
<accession>A0A073B7Q6</accession>
<dbReference type="AlphaFoldDB" id="A0A073B7Q6"/>
<dbReference type="InterPro" id="IPR013815">
    <property type="entry name" value="ATP_grasp_subdomain_1"/>
</dbReference>
<dbReference type="Gene3D" id="3.30.1490.20">
    <property type="entry name" value="ATP-grasp fold, A domain"/>
    <property type="match status" value="1"/>
</dbReference>
<dbReference type="InterPro" id="IPR051549">
    <property type="entry name" value="PEP_Utilizing_Enz"/>
</dbReference>
<evidence type="ECO:0000313" key="3">
    <source>
        <dbReference type="EMBL" id="KEI43714.1"/>
    </source>
</evidence>
<dbReference type="EMBL" id="JNVU01000037">
    <property type="protein sequence ID" value="KEI43714.1"/>
    <property type="molecule type" value="Genomic_DNA"/>
</dbReference>
<dbReference type="InterPro" id="IPR008279">
    <property type="entry name" value="PEP-util_enz_mobile_dom"/>
</dbReference>
<proteinExistence type="predicted"/>
<dbReference type="eggNOG" id="COG0574">
    <property type="taxonomic scope" value="Bacteria"/>
</dbReference>
<keyword evidence="4" id="KW-1185">Reference proteome</keyword>
<protein>
    <recommendedName>
        <fullName evidence="5">Phosphoenolpyruvate synthase</fullName>
    </recommendedName>
</protein>
<dbReference type="STRING" id="28042.GU90_15470"/>
<dbReference type="SUPFAM" id="SSF52009">
    <property type="entry name" value="Phosphohistidine domain"/>
    <property type="match status" value="1"/>
</dbReference>
<dbReference type="GO" id="GO:0005524">
    <property type="term" value="F:ATP binding"/>
    <property type="evidence" value="ECO:0007669"/>
    <property type="project" value="InterPro"/>
</dbReference>
<name>A0A073B7Q6_9PSEU</name>
<dbReference type="PANTHER" id="PTHR43615">
    <property type="entry name" value="PHOSPHOENOLPYRUVATE SYNTHASE-RELATED"/>
    <property type="match status" value="1"/>
</dbReference>
<comment type="caution">
    <text evidence="3">The sequence shown here is derived from an EMBL/GenBank/DDBJ whole genome shotgun (WGS) entry which is preliminary data.</text>
</comment>
<dbReference type="Proteomes" id="UP000031419">
    <property type="component" value="Unassembled WGS sequence"/>
</dbReference>
<dbReference type="Pfam" id="PF00391">
    <property type="entry name" value="PEP-utilizers"/>
    <property type="match status" value="1"/>
</dbReference>
<feature type="domain" description="Pyruvate phosphate dikinase AMP/ATP-binding" evidence="2">
    <location>
        <begin position="44"/>
        <end position="324"/>
    </location>
</feature>
<sequence length="900" mass="97373">MPRCAKLLPGTPGPERRWRQPMAAPVQLLVDLFQTDEPTLVHTGVKAAGFGWLHAHGLAVPPGFCITTRAYDQVCRHRVRDLVEQLPRDPNAAEQIRVRLENIEFPPDLANTIATAYTGMGVDVPVAVRSSATADLPRTHFAGQLDTYLNVIGVPALLDAIRRCWASLWSDRALAHRIAAGTSNRQVKIAVVVQQMVDAAASGTLFTANPDTGNRGEVVVEAIAGLGEPMSAGAVTPDRFVVRDERIRHRRTGHQPVMVQPKPGGGTETVVQPETRPAVNDRQVLELARIGTQIAHRSSTPQEVEWAIDRNGKIWITQLQPITTLFPLPTEQRPGLRVHLSGNLVQGLHRPITPMGAACLERLLTGILRSTGAVPPTGEQNVLFDADGWLHLDVTGAVHDRLGRLVLTRALSPLDSRSAQLLADLATDPGTGRRTALRLLRGTVRALRATRLPLVLATALWNPDRVRRDALRTVQLLRTQLADNHGRTPREQLAAAQQAFLRITAPRAVRLTAQALPGLLLHQLLPRVLGPAADGVDAELALNGVPHSATTEMIRHLWELALRLQSDPTTEKLFGEHPPGVLAARYLSGKLPATLQDELDLFLARHGHRGIAETDTGQPRWSEDPTYLLGLISDYLHSSSTGFRADEQLTRTSQRGEDEARELLRRLRRRSRLRAAVGRFLLTRFRAVAGLQELPELCVALAAANARRNLRAVGRNLVLLGRINEPDDVFFLDFTEVSRAIAGDDFQALAVHRRERYAQELQRERVPGVLLSDGTEPAAGPCAENAGNQLVGTPASAGTVTGRAKVLREPGVPGWTPGDVLVAPSVDPGWTPLLLLAGGLVLETGGVDSPGAVAARQCGIPAVVGSSAATARIRDGQRITVNGSTGTVLLRPENHGGPSD</sequence>
<evidence type="ECO:0000259" key="2">
    <source>
        <dbReference type="Pfam" id="PF01326"/>
    </source>
</evidence>
<evidence type="ECO:0000259" key="1">
    <source>
        <dbReference type="Pfam" id="PF00391"/>
    </source>
</evidence>
<dbReference type="InterPro" id="IPR036637">
    <property type="entry name" value="Phosphohistidine_dom_sf"/>
</dbReference>
<dbReference type="Pfam" id="PF01326">
    <property type="entry name" value="PPDK_N"/>
    <property type="match status" value="1"/>
</dbReference>
<gene>
    <name evidence="3" type="ORF">GU90_15470</name>
</gene>
<dbReference type="Gene3D" id="3.30.470.20">
    <property type="entry name" value="ATP-grasp fold, B domain"/>
    <property type="match status" value="1"/>
</dbReference>
<dbReference type="SUPFAM" id="SSF56059">
    <property type="entry name" value="Glutathione synthetase ATP-binding domain-like"/>
    <property type="match status" value="1"/>
</dbReference>
<dbReference type="Gene3D" id="3.50.30.10">
    <property type="entry name" value="Phosphohistidine domain"/>
    <property type="match status" value="1"/>
</dbReference>
<feature type="domain" description="PEP-utilising enzyme mobile" evidence="1">
    <location>
        <begin position="817"/>
        <end position="886"/>
    </location>
</feature>
<dbReference type="eggNOG" id="COG3848">
    <property type="taxonomic scope" value="Bacteria"/>
</dbReference>
<dbReference type="PANTHER" id="PTHR43615:SF1">
    <property type="entry name" value="PPDK_N DOMAIN-CONTAINING PROTEIN"/>
    <property type="match status" value="1"/>
</dbReference>
<dbReference type="InterPro" id="IPR002192">
    <property type="entry name" value="PPDK_AMP/ATP-bd"/>
</dbReference>